<dbReference type="PANTHER" id="PTHR30222">
    <property type="entry name" value="SPERMIDINE/PUTRESCINE-BINDING PERIPLASMIC PROTEIN"/>
    <property type="match status" value="1"/>
</dbReference>
<name>A0ABY7HT51_9GAMM</name>
<evidence type="ECO:0000313" key="3">
    <source>
        <dbReference type="EMBL" id="WAT02006.1"/>
    </source>
</evidence>
<protein>
    <submittedName>
        <fullName evidence="3">ABC transporter substrate-binding protein</fullName>
    </submittedName>
</protein>
<keyword evidence="4" id="KW-1185">Reference proteome</keyword>
<evidence type="ECO:0000313" key="4">
    <source>
        <dbReference type="Proteomes" id="UP001164712"/>
    </source>
</evidence>
<feature type="chain" id="PRO_5046094137" evidence="2">
    <location>
        <begin position="31"/>
        <end position="353"/>
    </location>
</feature>
<dbReference type="RefSeq" id="WP_241481371.1">
    <property type="nucleotide sequence ID" value="NZ_CP114058.1"/>
</dbReference>
<organism evidence="3 4">
    <name type="scientific">Rouxiella chamberiensis</name>
    <dbReference type="NCBI Taxonomy" id="1513468"/>
    <lineage>
        <taxon>Bacteria</taxon>
        <taxon>Pseudomonadati</taxon>
        <taxon>Pseudomonadota</taxon>
        <taxon>Gammaproteobacteria</taxon>
        <taxon>Enterobacterales</taxon>
        <taxon>Yersiniaceae</taxon>
        <taxon>Rouxiella</taxon>
    </lineage>
</organism>
<dbReference type="PANTHER" id="PTHR30222:SF2">
    <property type="entry name" value="ABC TRANSPORTER SUBSTRATE-BINDING PROTEIN"/>
    <property type="match status" value="1"/>
</dbReference>
<feature type="signal peptide" evidence="2">
    <location>
        <begin position="1"/>
        <end position="30"/>
    </location>
</feature>
<accession>A0ABY7HT51</accession>
<proteinExistence type="predicted"/>
<dbReference type="SUPFAM" id="SSF53850">
    <property type="entry name" value="Periplasmic binding protein-like II"/>
    <property type="match status" value="1"/>
</dbReference>
<dbReference type="InterPro" id="IPR006059">
    <property type="entry name" value="SBP"/>
</dbReference>
<dbReference type="Pfam" id="PF13416">
    <property type="entry name" value="SBP_bac_8"/>
    <property type="match status" value="1"/>
</dbReference>
<gene>
    <name evidence="3" type="ORF">O1V66_04785</name>
</gene>
<evidence type="ECO:0000256" key="1">
    <source>
        <dbReference type="ARBA" id="ARBA00022729"/>
    </source>
</evidence>
<dbReference type="EMBL" id="CP114058">
    <property type="protein sequence ID" value="WAT02006.1"/>
    <property type="molecule type" value="Genomic_DNA"/>
</dbReference>
<reference evidence="3" key="1">
    <citation type="submission" date="2022-12" db="EMBL/GenBank/DDBJ databases">
        <title>Complete genome sequence of an Australian strain of Rouxiella badensis DAR84756 and resolution of the R. badensis DSM100043 and R. chamberiensis DSM28324 genomes.</title>
        <authorList>
            <person name="Paul S."/>
            <person name="Anderson P.J."/>
            <person name="Maynard G."/>
            <person name="Dyall-Smith M."/>
            <person name="Kudinha T."/>
        </authorList>
    </citation>
    <scope>NUCLEOTIDE SEQUENCE</scope>
    <source>
        <strain evidence="3">DSM 28324</strain>
    </source>
</reference>
<keyword evidence="1 2" id="KW-0732">Signal</keyword>
<evidence type="ECO:0000256" key="2">
    <source>
        <dbReference type="SAM" id="SignalP"/>
    </source>
</evidence>
<dbReference type="CDD" id="cd13589">
    <property type="entry name" value="PBP2_polyamine_RpCGA009"/>
    <property type="match status" value="1"/>
</dbReference>
<dbReference type="Gene3D" id="3.40.190.10">
    <property type="entry name" value="Periplasmic binding protein-like II"/>
    <property type="match status" value="2"/>
</dbReference>
<sequence>MMTRLPVKLFGLLAGAAVLVSAALPLGAAAADEMTFASWGGAYQDGIREAWMKPFTQETGIKIIEDTNPVIARIKAMVDTKSVEWDVVTAGGASLMQGAKSGLFEKITPQMVDESNVLPEARNDYGVPSEIFSTVIGYSTKAFPNGGPKTFADFWDVKKFPGKRTLPNKPDTVLEAALMADGVAAADVYKTLNTPAGMERALNKIRRIKPYVAMWWSAGAQPVQALGSGEVVMALGWNGRFQAGIDGGLPIAMSWDQSVAQVGYFMIVKDAPHKAQAVKFLNYIVRPEVQARFSQYVAYGPVTPKSIPLIDKSLQNRLPSTPERLSNALFMNIDWWAAHSLSAGEAYNTAMQQ</sequence>
<dbReference type="Proteomes" id="UP001164712">
    <property type="component" value="Chromosome"/>
</dbReference>